<dbReference type="PROSITE" id="PS00893">
    <property type="entry name" value="NUDIX_BOX"/>
    <property type="match status" value="1"/>
</dbReference>
<keyword evidence="7" id="KW-1185">Reference proteome</keyword>
<comment type="similarity">
    <text evidence="2 4">Belongs to the Nudix hydrolase family.</text>
</comment>
<keyword evidence="3 4" id="KW-0378">Hydrolase</keyword>
<reference evidence="6 7" key="1">
    <citation type="submission" date="2017-06" db="EMBL/GenBank/DDBJ databases">
        <title>Complete Genome Sequence of Streptomyces hawaiiensis NRRL 15010 and insights into acyldepsipeptides biosynthesis.</title>
        <authorList>
            <person name="Mariita R.M."/>
            <person name="Sello J.K."/>
        </authorList>
    </citation>
    <scope>NUCLEOTIDE SEQUENCE [LARGE SCALE GENOMIC DNA]</scope>
    <source>
        <strain evidence="6 7">ATCC 12236</strain>
    </source>
</reference>
<evidence type="ECO:0000256" key="2">
    <source>
        <dbReference type="ARBA" id="ARBA00005582"/>
    </source>
</evidence>
<feature type="domain" description="Nudix hydrolase" evidence="5">
    <location>
        <begin position="1"/>
        <end position="110"/>
    </location>
</feature>
<dbReference type="InterPro" id="IPR015797">
    <property type="entry name" value="NUDIX_hydrolase-like_dom_sf"/>
</dbReference>
<dbReference type="CDD" id="cd02883">
    <property type="entry name" value="NUDIX_Hydrolase"/>
    <property type="match status" value="1"/>
</dbReference>
<evidence type="ECO:0000256" key="3">
    <source>
        <dbReference type="ARBA" id="ARBA00022801"/>
    </source>
</evidence>
<dbReference type="PANTHER" id="PTHR43046:SF14">
    <property type="entry name" value="MUTT_NUDIX FAMILY PROTEIN"/>
    <property type="match status" value="1"/>
</dbReference>
<dbReference type="PANTHER" id="PTHR43046">
    <property type="entry name" value="GDP-MANNOSE MANNOSYL HYDROLASE"/>
    <property type="match status" value="1"/>
</dbReference>
<dbReference type="SUPFAM" id="SSF55811">
    <property type="entry name" value="Nudix"/>
    <property type="match status" value="1"/>
</dbReference>
<accession>A0A6G5RRC0</accession>
<evidence type="ECO:0000259" key="5">
    <source>
        <dbReference type="PROSITE" id="PS51462"/>
    </source>
</evidence>
<dbReference type="EMBL" id="CP021978">
    <property type="protein sequence ID" value="QCD60381.1"/>
    <property type="molecule type" value="Genomic_DNA"/>
</dbReference>
<dbReference type="Pfam" id="PF00293">
    <property type="entry name" value="NUDIX"/>
    <property type="match status" value="1"/>
</dbReference>
<dbReference type="KEGG" id="shaw:CEB94_01470"/>
<evidence type="ECO:0000256" key="4">
    <source>
        <dbReference type="RuleBase" id="RU003476"/>
    </source>
</evidence>
<protein>
    <submittedName>
        <fullName evidence="6">NUDIX hydrolase</fullName>
    </submittedName>
</protein>
<evidence type="ECO:0000313" key="6">
    <source>
        <dbReference type="EMBL" id="QCD60381.1"/>
    </source>
</evidence>
<sequence length="122" mass="13847">MVFDRFRQRWELPGGRIEEGESLRQAATRELLEESGQEPSGPLQFIGYARLVLAPDRRVEYAALFAGCITDVRGFRANEEIAAIRWWDLREALPGGVQPLDAYLARLTRESGSGISHRSRRC</sequence>
<dbReference type="PRINTS" id="PR00502">
    <property type="entry name" value="NUDIXFAMILY"/>
</dbReference>
<evidence type="ECO:0000313" key="7">
    <source>
        <dbReference type="Proteomes" id="UP000495940"/>
    </source>
</evidence>
<organism evidence="6 7">
    <name type="scientific">Streptomyces hawaiiensis</name>
    <dbReference type="NCBI Taxonomy" id="67305"/>
    <lineage>
        <taxon>Bacteria</taxon>
        <taxon>Bacillati</taxon>
        <taxon>Actinomycetota</taxon>
        <taxon>Actinomycetes</taxon>
        <taxon>Kitasatosporales</taxon>
        <taxon>Streptomycetaceae</taxon>
        <taxon>Streptomyces</taxon>
    </lineage>
</organism>
<dbReference type="AlphaFoldDB" id="A0A6G5RRC0"/>
<name>A0A6G5RRC0_9ACTN</name>
<gene>
    <name evidence="6" type="ORF">CEB94_01470</name>
</gene>
<dbReference type="Gene3D" id="3.90.79.10">
    <property type="entry name" value="Nucleoside Triphosphate Pyrophosphohydrolase"/>
    <property type="match status" value="1"/>
</dbReference>
<dbReference type="PROSITE" id="PS51462">
    <property type="entry name" value="NUDIX"/>
    <property type="match status" value="1"/>
</dbReference>
<dbReference type="InterPro" id="IPR000086">
    <property type="entry name" value="NUDIX_hydrolase_dom"/>
</dbReference>
<dbReference type="Proteomes" id="UP000495940">
    <property type="component" value="Chromosome"/>
</dbReference>
<dbReference type="InterPro" id="IPR020084">
    <property type="entry name" value="NUDIX_hydrolase_CS"/>
</dbReference>
<dbReference type="GO" id="GO:0016787">
    <property type="term" value="F:hydrolase activity"/>
    <property type="evidence" value="ECO:0007669"/>
    <property type="project" value="UniProtKB-KW"/>
</dbReference>
<dbReference type="InterPro" id="IPR020476">
    <property type="entry name" value="Nudix_hydrolase"/>
</dbReference>
<proteinExistence type="inferred from homology"/>
<evidence type="ECO:0000256" key="1">
    <source>
        <dbReference type="ARBA" id="ARBA00001946"/>
    </source>
</evidence>
<comment type="cofactor">
    <cofactor evidence="1">
        <name>Mg(2+)</name>
        <dbReference type="ChEBI" id="CHEBI:18420"/>
    </cofactor>
</comment>